<proteinExistence type="predicted"/>
<keyword evidence="1" id="KW-1133">Transmembrane helix</keyword>
<keyword evidence="3" id="KW-1185">Reference proteome</keyword>
<keyword evidence="1" id="KW-0812">Transmembrane</keyword>
<evidence type="ECO:0000256" key="1">
    <source>
        <dbReference type="SAM" id="Phobius"/>
    </source>
</evidence>
<reference evidence="2 3" key="1">
    <citation type="submission" date="2019-06" db="EMBL/GenBank/DDBJ databases">
        <title>Whole genome sequence for Cellvibrionaceae sp. R142.</title>
        <authorList>
            <person name="Wang G."/>
        </authorList>
    </citation>
    <scope>NUCLEOTIDE SEQUENCE [LARGE SCALE GENOMIC DNA]</scope>
    <source>
        <strain evidence="2 3">R142</strain>
    </source>
</reference>
<dbReference type="AlphaFoldDB" id="A0A545TV38"/>
<evidence type="ECO:0000313" key="3">
    <source>
        <dbReference type="Proteomes" id="UP000319732"/>
    </source>
</evidence>
<keyword evidence="1" id="KW-0472">Membrane</keyword>
<dbReference type="EMBL" id="VHSG01000009">
    <property type="protein sequence ID" value="TQV81021.1"/>
    <property type="molecule type" value="Genomic_DNA"/>
</dbReference>
<accession>A0A545TV38</accession>
<sequence>MPVTIDENIQNMISHHLSLIKTQIENRSLELASKETKETEETEKSAVMPRHAFQSINEYAPGRPITEEDPESKVTAFFRMLFTSTLGVSAILAVVFGIFGLVGFGGVEQGHPELVELVEQQRAAFIDIAKIFAGAVVGAAGANALTSHGRVASS</sequence>
<dbReference type="RefSeq" id="WP_142904074.1">
    <property type="nucleotide sequence ID" value="NZ_ML660091.1"/>
</dbReference>
<comment type="caution">
    <text evidence="2">The sequence shown here is derived from an EMBL/GenBank/DDBJ whole genome shotgun (WGS) entry which is preliminary data.</text>
</comment>
<feature type="transmembrane region" description="Helical" evidence="1">
    <location>
        <begin position="124"/>
        <end position="145"/>
    </location>
</feature>
<evidence type="ECO:0000313" key="2">
    <source>
        <dbReference type="EMBL" id="TQV81021.1"/>
    </source>
</evidence>
<name>A0A545TV38_9GAMM</name>
<protein>
    <submittedName>
        <fullName evidence="2">Uncharacterized protein</fullName>
    </submittedName>
</protein>
<gene>
    <name evidence="2" type="ORF">FKG94_10010</name>
</gene>
<organism evidence="2 3">
    <name type="scientific">Exilibacterium tricleocarpae</name>
    <dbReference type="NCBI Taxonomy" id="2591008"/>
    <lineage>
        <taxon>Bacteria</taxon>
        <taxon>Pseudomonadati</taxon>
        <taxon>Pseudomonadota</taxon>
        <taxon>Gammaproteobacteria</taxon>
        <taxon>Cellvibrionales</taxon>
        <taxon>Cellvibrionaceae</taxon>
        <taxon>Exilibacterium</taxon>
    </lineage>
</organism>
<dbReference type="Proteomes" id="UP000319732">
    <property type="component" value="Unassembled WGS sequence"/>
</dbReference>
<feature type="transmembrane region" description="Helical" evidence="1">
    <location>
        <begin position="81"/>
        <end position="104"/>
    </location>
</feature>